<evidence type="ECO:0000256" key="7">
    <source>
        <dbReference type="ARBA" id="ARBA00022803"/>
    </source>
</evidence>
<dbReference type="EC" id="2.4.1.255" evidence="3"/>
<dbReference type="InterPro" id="IPR019734">
    <property type="entry name" value="TPR_rpt"/>
</dbReference>
<feature type="domain" description="O-GlcNAc transferase C-terminal" evidence="10">
    <location>
        <begin position="373"/>
        <end position="523"/>
    </location>
</feature>
<sequence length="1643" mass="180059">MARSASSPSMREFDMSTAATSTAAPEREPQLEQDIAVVMQAAFEHHRRQEFDEAASLYTAILDAIRDHAGAHHHLGLLLVQSGRQAEAWPHFEAALDREPNNGPYWVGYINALIESGQTEAARATCDLAQQLGVREPAFATLIARMPSSDTRRASVEELNEHAALFSQGEIEASLKAALRLTTHYPSHGEGWRALALSQQRLAQYAESVATAQHAVRLLPQDLVSHMLLASALCAIADWPRAEAACREALKQFPRYAELHRMLANSLTGTHRYTESIASCRRAAALAPGHADIYGTLGTALLGHGQNEEAETAYRRALELTPMDASAYTALLHCLMHKVDRDMAMFRAEAREFAQRHEAPLRAQWPDHANPRDPSRRLRIGFVSGDLVDHPVTSFLLPAVEHLAQDNGLSLHFYSNNPARDSVTARLLTFAGGWRDVFGLTDAALAQQIRADGIDILIDLAGHSGRNRLAAFAHKPAPVQVGWIGNPATTGLASIDYYLTDRFVTPLERFADKFTEKLVFLPALAPFRAPEHAPPVNALPAARNGFLTFGSFSRMSKIGPAVVALWARVLREVPDARLAIGSISGQDEMDKLTALFAAEGIDAARLAFLPRKGMREYLEQHHQIDVILDAFPFGGSTTTLQALWMGVPTVTLPGDSMASRSSTGWLSLLGLDAPFVAQDKDDYVRKCVTLAADVEALATLRHELRPHCAQSNVFRAQPVAQAASRALRIMWQRWCDGLAPEHFDVAAPVPAEAVAPTVAAQPEREIAAADAAPPAKSDGRRANAKEMRQYTDLFASGKIEAALKTAQRLTQQYPSHGECWLALACAWQRLGKHTEFASAAERAAALLPDTLSAQTLLADALKITHQLEQAVAHCHQALERHPESAALHHSLGVVLQAMGRHAESIDCFRRAVALTPDNALAHDALGVALLEYGDSKAAEPALRRALELAPMQAQVHSNLLFCLMHKYGLDAASTFAQYREFATRHEAPLRARRPKHANDRDASRRLRIGFVSGDLLNHPIAYFLLSIVEHLARDTSLALHFYSNHTVSDGYTGQIRAHAQGWHLVAGMSDAALAEKIRADGIDILIDLSGHTGRNRLVTFAHKPAPVQASWIGNPSTTGLTAIDYYLSDRFVTPLAQFAGQFSEKLVFLPALAPFKPHPLAPEVNALPALKNGFVTFGSFSKMLKIGPEVVALWARVLREVPHSRMVIGAIVAPEQIGKVSALFANEGIDGSRIGFLPRVDMAGYLEQHHQVDVCLDAFPFAGSTTTMHALWMGVPTVTLPGVSMASRGSTGWLSHLGIDEAFVARDEDDFVSKCVALAADPEALAMVRGELRAHCAQSSLISAETIADAASRALRTMWQRWCDGLEPVHFEVAARDKHALAQPAAAREVDAQPAARAAATPVATSDNVDNTPAALKPIRLVCGTRSSREQFWTETALGRTLKPYANQPDIQLQLFASNSRGLSTIYNEAIEQAKHDPAILVFIHDDIWLSDFFWNLRVRRSLTQFDVVGLAGNLRRLPKQPSWIFATPDLRWDERRYLSGTVGHGKGFPCHDVSNFGPVAQECKLLDGLLLIADSETLVSRDVRFDEQFKFHFYDMDFCRQAELKGLRMGTWPLSVVHESGGAFGSPGWREGYERYLGKYGE</sequence>
<feature type="domain" description="O-GlcNAc transferase C-terminal" evidence="10">
    <location>
        <begin position="1171"/>
        <end position="1346"/>
    </location>
</feature>
<dbReference type="Proteomes" id="UP000245712">
    <property type="component" value="Unassembled WGS sequence"/>
</dbReference>
<dbReference type="EMBL" id="QEOB01000001">
    <property type="protein sequence ID" value="PVX97423.1"/>
    <property type="molecule type" value="Genomic_DNA"/>
</dbReference>
<dbReference type="InterPro" id="IPR011990">
    <property type="entry name" value="TPR-like_helical_dom_sf"/>
</dbReference>
<dbReference type="InterPro" id="IPR029044">
    <property type="entry name" value="Nucleotide-diphossugar_trans"/>
</dbReference>
<reference evidence="11 12" key="1">
    <citation type="submission" date="2018-05" db="EMBL/GenBank/DDBJ databases">
        <title>Genomic Encyclopedia of Type Strains, Phase IV (KMG-V): Genome sequencing to study the core and pangenomes of soil and plant-associated prokaryotes.</title>
        <authorList>
            <person name="Whitman W."/>
        </authorList>
    </citation>
    <scope>NUCLEOTIDE SEQUENCE [LARGE SCALE GENOMIC DNA]</scope>
    <source>
        <strain evidence="11 12">SCZa-39</strain>
    </source>
</reference>
<feature type="repeat" description="TPR" evidence="8">
    <location>
        <begin position="291"/>
        <end position="324"/>
    </location>
</feature>
<evidence type="ECO:0000313" key="12">
    <source>
        <dbReference type="Proteomes" id="UP000245712"/>
    </source>
</evidence>
<keyword evidence="7 8" id="KW-0802">TPR repeat</keyword>
<feature type="domain" description="O-GlcNAc transferase C-terminal" evidence="10">
    <location>
        <begin position="547"/>
        <end position="718"/>
    </location>
</feature>
<feature type="repeat" description="TPR" evidence="8">
    <location>
        <begin position="919"/>
        <end position="952"/>
    </location>
</feature>
<evidence type="ECO:0000256" key="9">
    <source>
        <dbReference type="SAM" id="MobiDB-lite"/>
    </source>
</evidence>
<feature type="domain" description="O-GlcNAc transferase C-terminal" evidence="10">
    <location>
        <begin position="956"/>
        <end position="1151"/>
    </location>
</feature>
<dbReference type="PROSITE" id="PS50005">
    <property type="entry name" value="TPR"/>
    <property type="match status" value="4"/>
</dbReference>
<evidence type="ECO:0000256" key="2">
    <source>
        <dbReference type="ARBA" id="ARBA00005386"/>
    </source>
</evidence>
<protein>
    <recommendedName>
        <fullName evidence="3">protein O-GlcNAc transferase</fullName>
        <ecNumber evidence="3">2.4.1.255</ecNumber>
    </recommendedName>
</protein>
<proteinExistence type="inferred from homology"/>
<keyword evidence="4" id="KW-0328">Glycosyltransferase</keyword>
<dbReference type="SUPFAM" id="SSF48452">
    <property type="entry name" value="TPR-like"/>
    <property type="match status" value="3"/>
</dbReference>
<accession>A0ABX5KYF1</accession>
<evidence type="ECO:0000259" key="10">
    <source>
        <dbReference type="Pfam" id="PF13844"/>
    </source>
</evidence>
<dbReference type="InterPro" id="IPR029489">
    <property type="entry name" value="OGT/SEC/SPY_C"/>
</dbReference>
<gene>
    <name evidence="11" type="ORF">C7402_101132</name>
</gene>
<dbReference type="PROSITE" id="PS50293">
    <property type="entry name" value="TPR_REGION"/>
    <property type="match status" value="1"/>
</dbReference>
<dbReference type="Pfam" id="PF13844">
    <property type="entry name" value="Glyco_transf_41"/>
    <property type="match status" value="4"/>
</dbReference>
<dbReference type="PANTHER" id="PTHR44835">
    <property type="entry name" value="UDP-N-ACETYLGLUCOSAMINE--PEPTIDE N-ACETYLGLUCOSAMINYLTRANSFERASE SPINDLY-RELATED"/>
    <property type="match status" value="1"/>
</dbReference>
<keyword evidence="12" id="KW-1185">Reference proteome</keyword>
<evidence type="ECO:0000256" key="8">
    <source>
        <dbReference type="PROSITE-ProRule" id="PRU00339"/>
    </source>
</evidence>
<dbReference type="SUPFAM" id="SSF53448">
    <property type="entry name" value="Nucleotide-diphospho-sugar transferases"/>
    <property type="match status" value="1"/>
</dbReference>
<keyword evidence="6" id="KW-0677">Repeat</keyword>
<keyword evidence="5 11" id="KW-0808">Transferase</keyword>
<dbReference type="Gene3D" id="1.25.40.10">
    <property type="entry name" value="Tetratricopeptide repeat domain"/>
    <property type="match status" value="4"/>
</dbReference>
<dbReference type="Pfam" id="PF14559">
    <property type="entry name" value="TPR_19"/>
    <property type="match status" value="2"/>
</dbReference>
<dbReference type="GO" id="GO:0016740">
    <property type="term" value="F:transferase activity"/>
    <property type="evidence" value="ECO:0007669"/>
    <property type="project" value="UniProtKB-KW"/>
</dbReference>
<dbReference type="Pfam" id="PF13432">
    <property type="entry name" value="TPR_16"/>
    <property type="match status" value="1"/>
</dbReference>
<dbReference type="Pfam" id="PF13424">
    <property type="entry name" value="TPR_12"/>
    <property type="match status" value="1"/>
</dbReference>
<feature type="repeat" description="TPR" evidence="8">
    <location>
        <begin position="885"/>
        <end position="918"/>
    </location>
</feature>
<name>A0ABX5KYF1_9BURK</name>
<organism evidence="11 12">
    <name type="scientific">Paraburkholderia unamae</name>
    <dbReference type="NCBI Taxonomy" id="219649"/>
    <lineage>
        <taxon>Bacteria</taxon>
        <taxon>Pseudomonadati</taxon>
        <taxon>Pseudomonadota</taxon>
        <taxon>Betaproteobacteria</taxon>
        <taxon>Burkholderiales</taxon>
        <taxon>Burkholderiaceae</taxon>
        <taxon>Paraburkholderia</taxon>
    </lineage>
</organism>
<comment type="pathway">
    <text evidence="1">Protein modification; protein glycosylation.</text>
</comment>
<dbReference type="SMART" id="SM00028">
    <property type="entry name" value="TPR"/>
    <property type="match status" value="10"/>
</dbReference>
<evidence type="ECO:0000256" key="1">
    <source>
        <dbReference type="ARBA" id="ARBA00004922"/>
    </source>
</evidence>
<comment type="caution">
    <text evidence="11">The sequence shown here is derived from an EMBL/GenBank/DDBJ whole genome shotgun (WGS) entry which is preliminary data.</text>
</comment>
<evidence type="ECO:0000256" key="3">
    <source>
        <dbReference type="ARBA" id="ARBA00011970"/>
    </source>
</evidence>
<comment type="similarity">
    <text evidence="2">Belongs to the glycosyltransferase 41 family. O-GlcNAc transferase subfamily.</text>
</comment>
<evidence type="ECO:0000256" key="4">
    <source>
        <dbReference type="ARBA" id="ARBA00022676"/>
    </source>
</evidence>
<dbReference type="InterPro" id="IPR051939">
    <property type="entry name" value="Glycosyltr_41/O-GlcNAc_trsf"/>
</dbReference>
<evidence type="ECO:0000256" key="5">
    <source>
        <dbReference type="ARBA" id="ARBA00022679"/>
    </source>
</evidence>
<feature type="repeat" description="TPR" evidence="8">
    <location>
        <begin position="69"/>
        <end position="102"/>
    </location>
</feature>
<dbReference type="Gene3D" id="3.40.50.2000">
    <property type="entry name" value="Glycogen Phosphorylase B"/>
    <property type="match status" value="2"/>
</dbReference>
<dbReference type="PANTHER" id="PTHR44835:SF1">
    <property type="entry name" value="PROTEIN O-GLCNAC TRANSFERASE"/>
    <property type="match status" value="1"/>
</dbReference>
<feature type="region of interest" description="Disordered" evidence="9">
    <location>
        <begin position="1"/>
        <end position="29"/>
    </location>
</feature>
<dbReference type="Gene3D" id="3.90.550.10">
    <property type="entry name" value="Spore Coat Polysaccharide Biosynthesis Protein SpsA, Chain A"/>
    <property type="match status" value="1"/>
</dbReference>
<dbReference type="SUPFAM" id="SSF53756">
    <property type="entry name" value="UDP-Glycosyltransferase/glycogen phosphorylase"/>
    <property type="match status" value="2"/>
</dbReference>
<evidence type="ECO:0000256" key="6">
    <source>
        <dbReference type="ARBA" id="ARBA00022737"/>
    </source>
</evidence>
<evidence type="ECO:0000313" key="11">
    <source>
        <dbReference type="EMBL" id="PVX97423.1"/>
    </source>
</evidence>
<dbReference type="Gene3D" id="3.40.50.11380">
    <property type="match status" value="2"/>
</dbReference>